<reference evidence="11" key="2">
    <citation type="submission" date="2022-03" db="EMBL/GenBank/DDBJ databases">
        <title>Draft title - Genomic analysis of global carrot germplasm unveils the trajectory of domestication and the origin of high carotenoid orange carrot.</title>
        <authorList>
            <person name="Iorizzo M."/>
            <person name="Ellison S."/>
            <person name="Senalik D."/>
            <person name="Macko-Podgorni A."/>
            <person name="Grzebelus D."/>
            <person name="Bostan H."/>
            <person name="Rolling W."/>
            <person name="Curaba J."/>
            <person name="Simon P."/>
        </authorList>
    </citation>
    <scope>NUCLEOTIDE SEQUENCE</scope>
    <source>
        <tissue evidence="11">Leaf</tissue>
    </source>
</reference>
<dbReference type="Pfam" id="PF00560">
    <property type="entry name" value="LRR_1"/>
    <property type="match status" value="1"/>
</dbReference>
<dbReference type="Pfam" id="PF00069">
    <property type="entry name" value="Pkinase"/>
    <property type="match status" value="1"/>
</dbReference>
<evidence type="ECO:0000256" key="6">
    <source>
        <dbReference type="ARBA" id="ARBA00022989"/>
    </source>
</evidence>
<dbReference type="Proteomes" id="UP000077755">
    <property type="component" value="Chromosome 8"/>
</dbReference>
<feature type="transmembrane region" description="Helical" evidence="9">
    <location>
        <begin position="6"/>
        <end position="26"/>
    </location>
</feature>
<dbReference type="Pfam" id="PF08263">
    <property type="entry name" value="LRRNT_2"/>
    <property type="match status" value="1"/>
</dbReference>
<keyword evidence="5" id="KW-0677">Repeat</keyword>
<reference evidence="11" key="1">
    <citation type="journal article" date="2016" name="Nat. Genet.">
        <title>A high-quality carrot genome assembly provides new insights into carotenoid accumulation and asterid genome evolution.</title>
        <authorList>
            <person name="Iorizzo M."/>
            <person name="Ellison S."/>
            <person name="Senalik D."/>
            <person name="Zeng P."/>
            <person name="Satapoomin P."/>
            <person name="Huang J."/>
            <person name="Bowman M."/>
            <person name="Iovene M."/>
            <person name="Sanseverino W."/>
            <person name="Cavagnaro P."/>
            <person name="Yildiz M."/>
            <person name="Macko-Podgorni A."/>
            <person name="Moranska E."/>
            <person name="Grzebelus E."/>
            <person name="Grzebelus D."/>
            <person name="Ashrafi H."/>
            <person name="Zheng Z."/>
            <person name="Cheng S."/>
            <person name="Spooner D."/>
            <person name="Van Deynze A."/>
            <person name="Simon P."/>
        </authorList>
    </citation>
    <scope>NUCLEOTIDE SEQUENCE</scope>
    <source>
        <tissue evidence="11">Leaf</tissue>
    </source>
</reference>
<dbReference type="InterPro" id="IPR032675">
    <property type="entry name" value="LRR_dom_sf"/>
</dbReference>
<evidence type="ECO:0000313" key="11">
    <source>
        <dbReference type="EMBL" id="WOH13211.1"/>
    </source>
</evidence>
<feature type="region of interest" description="Disordered" evidence="8">
    <location>
        <begin position="620"/>
        <end position="652"/>
    </location>
</feature>
<comment type="subcellular location">
    <subcellularLocation>
        <location evidence="1">Membrane</location>
    </subcellularLocation>
</comment>
<protein>
    <recommendedName>
        <fullName evidence="10">Protein kinase domain-containing protein</fullName>
    </recommendedName>
</protein>
<dbReference type="EMBL" id="CP093350">
    <property type="protein sequence ID" value="WOH13211.1"/>
    <property type="molecule type" value="Genomic_DNA"/>
</dbReference>
<keyword evidence="6 9" id="KW-1133">Transmembrane helix</keyword>
<evidence type="ECO:0000256" key="8">
    <source>
        <dbReference type="SAM" id="MobiDB-lite"/>
    </source>
</evidence>
<dbReference type="GO" id="GO:0004672">
    <property type="term" value="F:protein kinase activity"/>
    <property type="evidence" value="ECO:0007669"/>
    <property type="project" value="InterPro"/>
</dbReference>
<evidence type="ECO:0000259" key="10">
    <source>
        <dbReference type="PROSITE" id="PS50011"/>
    </source>
</evidence>
<dbReference type="InterPro" id="IPR000719">
    <property type="entry name" value="Prot_kinase_dom"/>
</dbReference>
<dbReference type="FunFam" id="3.80.10.10:FF:000400">
    <property type="entry name" value="Nuclear pore complex protein NUP107"/>
    <property type="match status" value="1"/>
</dbReference>
<dbReference type="SUPFAM" id="SSF52058">
    <property type="entry name" value="L domain-like"/>
    <property type="match status" value="1"/>
</dbReference>
<dbReference type="GO" id="GO:0016020">
    <property type="term" value="C:membrane"/>
    <property type="evidence" value="ECO:0007669"/>
    <property type="project" value="UniProtKB-SubCell"/>
</dbReference>
<keyword evidence="7 9" id="KW-0472">Membrane</keyword>
<dbReference type="GO" id="GO:0005524">
    <property type="term" value="F:ATP binding"/>
    <property type="evidence" value="ECO:0007669"/>
    <property type="project" value="InterPro"/>
</dbReference>
<accession>A0AAF0XRZ7</accession>
<feature type="transmembrane region" description="Helical" evidence="9">
    <location>
        <begin position="254"/>
        <end position="277"/>
    </location>
</feature>
<gene>
    <name evidence="11" type="ORF">DCAR_0832720</name>
</gene>
<dbReference type="Gene3D" id="3.30.200.20">
    <property type="entry name" value="Phosphorylase Kinase, domain 1"/>
    <property type="match status" value="1"/>
</dbReference>
<dbReference type="PANTHER" id="PTHR48007:SF39">
    <property type="entry name" value="PROTEIN KINASE DOMAIN-CONTAINING PROTEIN"/>
    <property type="match status" value="1"/>
</dbReference>
<keyword evidence="3 9" id="KW-0812">Transmembrane</keyword>
<keyword evidence="4" id="KW-0732">Signal</keyword>
<keyword evidence="12" id="KW-1185">Reference proteome</keyword>
<keyword evidence="2" id="KW-0433">Leucine-rich repeat</keyword>
<evidence type="ECO:0000313" key="12">
    <source>
        <dbReference type="Proteomes" id="UP000077755"/>
    </source>
</evidence>
<feature type="region of interest" description="Disordered" evidence="8">
    <location>
        <begin position="562"/>
        <end position="583"/>
    </location>
</feature>
<evidence type="ECO:0000256" key="5">
    <source>
        <dbReference type="ARBA" id="ARBA00022737"/>
    </source>
</evidence>
<organism evidence="11 12">
    <name type="scientific">Daucus carota subsp. sativus</name>
    <name type="common">Carrot</name>
    <dbReference type="NCBI Taxonomy" id="79200"/>
    <lineage>
        <taxon>Eukaryota</taxon>
        <taxon>Viridiplantae</taxon>
        <taxon>Streptophyta</taxon>
        <taxon>Embryophyta</taxon>
        <taxon>Tracheophyta</taxon>
        <taxon>Spermatophyta</taxon>
        <taxon>Magnoliopsida</taxon>
        <taxon>eudicotyledons</taxon>
        <taxon>Gunneridae</taxon>
        <taxon>Pentapetalae</taxon>
        <taxon>asterids</taxon>
        <taxon>campanulids</taxon>
        <taxon>Apiales</taxon>
        <taxon>Apiaceae</taxon>
        <taxon>Apioideae</taxon>
        <taxon>Scandiceae</taxon>
        <taxon>Daucinae</taxon>
        <taxon>Daucus</taxon>
        <taxon>Daucus sect. Daucus</taxon>
    </lineage>
</organism>
<dbReference type="PROSITE" id="PS50011">
    <property type="entry name" value="PROTEIN_KINASE_DOM"/>
    <property type="match status" value="1"/>
</dbReference>
<evidence type="ECO:0000256" key="9">
    <source>
        <dbReference type="SAM" id="Phobius"/>
    </source>
</evidence>
<dbReference type="SUPFAM" id="SSF56112">
    <property type="entry name" value="Protein kinase-like (PK-like)"/>
    <property type="match status" value="1"/>
</dbReference>
<name>A0AAF0XRZ7_DAUCS</name>
<evidence type="ECO:0000256" key="7">
    <source>
        <dbReference type="ARBA" id="ARBA00023136"/>
    </source>
</evidence>
<dbReference type="InterPro" id="IPR001611">
    <property type="entry name" value="Leu-rich_rpt"/>
</dbReference>
<dbReference type="AlphaFoldDB" id="A0AAF0XRZ7"/>
<evidence type="ECO:0000256" key="2">
    <source>
        <dbReference type="ARBA" id="ARBA00022614"/>
    </source>
</evidence>
<dbReference type="Gene3D" id="1.10.510.10">
    <property type="entry name" value="Transferase(Phosphotransferase) domain 1"/>
    <property type="match status" value="1"/>
</dbReference>
<sequence length="652" mass="70993">MVDKRYNFYSVVFLIASFIVVGLSVNDDIEALLALKSSIDPLNSLKWSGGNVCNWDGVKECLRGRVTKLVLEHLSLSGTLDERSLNRLDQLRVLSFKNNSLSGQIPNLSGLANLKAIFLNENNFSGEFPGSIAVLHRLKVVVFSQNQISGEIPGSVVNVRRLYVLYVQDNLLTGPIPGFNQTGLRFFNVSNNQLSGEIPVTPALVRFNLSSFSGNVNLCGDQIGTPCNGSLIGAPRSINVSSGHEPKRGKNKKIVWVVVGSVGGVLLLGILIGLLVFCMKKRGKNEPREDRSKAIGQAVAVAPVVEENEGGGKGGGFSWEGDGGMGSLVFCGPGDQEMNYSLEDLLKASAETLGRGTMGSTYKAVMESGYIVTVKRLKDARYPRVEEFQRQMAVVGKLRHPNLVPIRAYFQAKEERLLVFDYFPNGSLFSLIHGSRTSSGGKPLHWTSCLKIAEDLATGLNYIHQNPGLTHGNLKSSNVLLGSDFESCLTDYCLTTFRNPDSTEESSASALFYRAPECRDTRRLLTQQADVYSFGIVLLELLTGKTAFQDIVQEHGSDIPSWVRSVREEETESGDDPASGNEGSEEKLAALLNIAMACVALAPDNRPGMREVLKMIKDARAEAQGSSNSSDHSPGRWSDTVQSLPRDDHLSI</sequence>
<proteinExistence type="predicted"/>
<dbReference type="InterPro" id="IPR046959">
    <property type="entry name" value="PRK1-6/SRF4-like"/>
</dbReference>
<dbReference type="PANTHER" id="PTHR48007">
    <property type="entry name" value="LEUCINE-RICH REPEAT RECEPTOR-LIKE PROTEIN KINASE PXC1"/>
    <property type="match status" value="1"/>
</dbReference>
<evidence type="ECO:0000256" key="1">
    <source>
        <dbReference type="ARBA" id="ARBA00004370"/>
    </source>
</evidence>
<evidence type="ECO:0000256" key="4">
    <source>
        <dbReference type="ARBA" id="ARBA00022729"/>
    </source>
</evidence>
<evidence type="ECO:0000256" key="3">
    <source>
        <dbReference type="ARBA" id="ARBA00022692"/>
    </source>
</evidence>
<dbReference type="Gene3D" id="3.80.10.10">
    <property type="entry name" value="Ribonuclease Inhibitor"/>
    <property type="match status" value="2"/>
</dbReference>
<dbReference type="InterPro" id="IPR011009">
    <property type="entry name" value="Kinase-like_dom_sf"/>
</dbReference>
<dbReference type="InterPro" id="IPR013210">
    <property type="entry name" value="LRR_N_plant-typ"/>
</dbReference>
<feature type="domain" description="Protein kinase" evidence="10">
    <location>
        <begin position="347"/>
        <end position="621"/>
    </location>
</feature>